<dbReference type="Proteomes" id="UP001180556">
    <property type="component" value="Unassembled WGS sequence"/>
</dbReference>
<dbReference type="RefSeq" id="WP_311594798.1">
    <property type="nucleotide sequence ID" value="NZ_JAVRFG010000001.1"/>
</dbReference>
<organism evidence="1 2">
    <name type="scientific">Streptomyces stephensoniae</name>
    <dbReference type="NCBI Taxonomy" id="3375367"/>
    <lineage>
        <taxon>Bacteria</taxon>
        <taxon>Bacillati</taxon>
        <taxon>Actinomycetota</taxon>
        <taxon>Actinomycetes</taxon>
        <taxon>Kitasatosporales</taxon>
        <taxon>Streptomycetaceae</taxon>
        <taxon>Streptomyces</taxon>
    </lineage>
</organism>
<evidence type="ECO:0000313" key="1">
    <source>
        <dbReference type="EMBL" id="MDT0488890.1"/>
    </source>
</evidence>
<proteinExistence type="predicted"/>
<name>A0ABU2VUJ2_9ACTN</name>
<dbReference type="EMBL" id="JAVRFG010000001">
    <property type="protein sequence ID" value="MDT0488890.1"/>
    <property type="molecule type" value="Genomic_DNA"/>
</dbReference>
<gene>
    <name evidence="1" type="ORF">RM717_00035</name>
</gene>
<reference evidence="2" key="1">
    <citation type="submission" date="2023-07" db="EMBL/GenBank/DDBJ databases">
        <title>30 novel species of actinomycetes from the DSMZ collection.</title>
        <authorList>
            <person name="Nouioui I."/>
        </authorList>
    </citation>
    <scope>NUCLEOTIDE SEQUENCE [LARGE SCALE GENOMIC DNA]</scope>
    <source>
        <strain evidence="2">DSM 40932</strain>
    </source>
</reference>
<comment type="caution">
    <text evidence="1">The sequence shown here is derived from an EMBL/GenBank/DDBJ whole genome shotgun (WGS) entry which is preliminary data.</text>
</comment>
<keyword evidence="2" id="KW-1185">Reference proteome</keyword>
<sequence>MGMWIGRPGALREITDGASSFDRSPDLGVVEFRSLEGGVTTWAPPARPRRLKVAWEFMGPGDVQHLDRLARRLDAPGPVAVVDPLARNMLSAGQAAGLGDPSRWAVSRLSGWEDIVFYGGGSGEHFPNSVGVEYVPEDGGGPDLHWQHPTWAGYPVTPGMVLTWWTPGLVVSGAALSQLRMEWYRADGGLISTATTSTPTTPMVRTVPAGAAYARPAVRFSREGVWLLGESVLALGDVSAALVAGDRPIGEGCPGFSITRYSHVASEGDGSFRDIGLELVEVNGP</sequence>
<evidence type="ECO:0008006" key="3">
    <source>
        <dbReference type="Google" id="ProtNLM"/>
    </source>
</evidence>
<evidence type="ECO:0000313" key="2">
    <source>
        <dbReference type="Proteomes" id="UP001180556"/>
    </source>
</evidence>
<accession>A0ABU2VUJ2</accession>
<protein>
    <recommendedName>
        <fullName evidence="3">Minor tail protein</fullName>
    </recommendedName>
</protein>